<evidence type="ECO:0000256" key="7">
    <source>
        <dbReference type="SAM" id="MobiDB-lite"/>
    </source>
</evidence>
<keyword evidence="6" id="KW-0694">RNA-binding</keyword>
<dbReference type="OrthoDB" id="6770331at2759"/>
<dbReference type="SMART" id="SM00360">
    <property type="entry name" value="RRM"/>
    <property type="match status" value="2"/>
</dbReference>
<dbReference type="PROSITE" id="PS50102">
    <property type="entry name" value="RRM"/>
    <property type="match status" value="2"/>
</dbReference>
<dbReference type="GeneID" id="106158638"/>
<comment type="subcellular location">
    <subcellularLocation>
        <location evidence="1">Nucleus</location>
    </subcellularLocation>
</comment>
<protein>
    <submittedName>
        <fullName evidence="10">Squamous cell carcinoma antigen recognized by T-cells 3-like</fullName>
    </submittedName>
</protein>
<dbReference type="InterPro" id="IPR003107">
    <property type="entry name" value="HAT"/>
</dbReference>
<keyword evidence="2" id="KW-0507">mRNA processing</keyword>
<dbReference type="CDD" id="cd12392">
    <property type="entry name" value="RRM2_SART3"/>
    <property type="match status" value="1"/>
</dbReference>
<dbReference type="CDD" id="cd12391">
    <property type="entry name" value="RRM1_SART3"/>
    <property type="match status" value="1"/>
</dbReference>
<dbReference type="InterPro" id="IPR012677">
    <property type="entry name" value="Nucleotide-bd_a/b_plait_sf"/>
</dbReference>
<dbReference type="OMA" id="PSGLTKM"/>
<dbReference type="KEGG" id="lak:106158638"/>
<feature type="compositionally biased region" description="Low complexity" evidence="7">
    <location>
        <begin position="564"/>
        <end position="581"/>
    </location>
</feature>
<feature type="region of interest" description="Disordered" evidence="7">
    <location>
        <begin position="872"/>
        <end position="917"/>
    </location>
</feature>
<dbReference type="RefSeq" id="XP_013390167.1">
    <property type="nucleotide sequence ID" value="XM_013534713.1"/>
</dbReference>
<evidence type="ECO:0000256" key="1">
    <source>
        <dbReference type="ARBA" id="ARBA00004123"/>
    </source>
</evidence>
<dbReference type="PANTHER" id="PTHR17204">
    <property type="entry name" value="PRE-MRNA PROCESSING PROTEIN PRP39-RELATED"/>
    <property type="match status" value="1"/>
</dbReference>
<feature type="domain" description="RRM" evidence="8">
    <location>
        <begin position="660"/>
        <end position="749"/>
    </location>
</feature>
<dbReference type="InterPro" id="IPR034218">
    <property type="entry name" value="SART3_RRM2"/>
</dbReference>
<evidence type="ECO:0000256" key="3">
    <source>
        <dbReference type="ARBA" id="ARBA00022737"/>
    </source>
</evidence>
<evidence type="ECO:0000259" key="8">
    <source>
        <dbReference type="PROSITE" id="PS50102"/>
    </source>
</evidence>
<reference evidence="10" key="1">
    <citation type="submission" date="2025-08" db="UniProtKB">
        <authorList>
            <consortium name="RefSeq"/>
        </authorList>
    </citation>
    <scope>IDENTIFICATION</scope>
    <source>
        <tissue evidence="10">Gonads</tissue>
    </source>
</reference>
<dbReference type="FunCoup" id="A0A1S3HVU7">
    <property type="interactions" value="1615"/>
</dbReference>
<dbReference type="AlphaFoldDB" id="A0A1S3HVU7"/>
<sequence length="917" mass="104872">MESEGSKEEPERMETAEDQSESDESSDEDDELQQQITELRSEVDKNPYYYDGHVKLIKVLKQCGELKQLREARKVMSELFPLTEEIWTDWLQDEIPLISSDEERVMVTKLFDKAVQDYLSIPLWLEYVQFSIGEMAKEGGIDHIRSTFERAITAGGLHMTKGASLWEAYREFENAILSGLQPSIGSIPSPEQQSQIEEQINRISTLFKRQLAVPLMDMEDTYEEYQQWVSDDIDVQTQKAYEKAVAKLKVLKPYEEALLAADIPRLAEYQSYIDFEVTQSDPSRIQCLFERAIQENCLVPDLWVQYTKYLDMDLKIPSLALEVYERGVRNCPWCVELWTGYLRALERAERPQETIKGCLNKALSVGFTQASDYLQLYTAYCDYLRRKIKWEEGNIQNVEEFRNECEKAIDYLYTAFGNDGDPLCTLQQYWARIEAKQCKNMAKARELWNQVMTAGFGNQAQMWMEYFNLERAHGDNKHCRKLLQQAVNSVNDWPETMCETYINFEREEGTLSQYDIAVTKCTAQLNRVKERRAKAAEKKAFEDTKKDRMEKKPGKRPEHKPQKPRGGPKQQEQQQNFQPIPTVLDKKEPKRPIGQKTTEKATPSLPSKEPTPNVFKTPPPPGYKPRQTEVEEPPSKRMKTLEKTESQISQDVTEHGANERTVFLSNLAYSVEEDKIKGIFSECGEIVDVRLIKNFKGLSKGYGYIEFKTSRSAENALKKDRLSVEGRPVFVSPCMDKDHKTKQFKFSSSMEKNKLFVKGLPFSVTEEALRTIFGQHGKLKEIRLVTYRSGAPKGLAYVEYENEADAGHAVLKTDGLHIEDHTISVAISNPPQRKVPVKERETSSFIASLGGGKKETTERGKARTQLSMVPRALQSCGAPSKPAAAGNKADTSARAPSDNPGEQKLSNSDFRKMLLKN</sequence>
<dbReference type="GO" id="GO:0005634">
    <property type="term" value="C:nucleus"/>
    <property type="evidence" value="ECO:0007669"/>
    <property type="project" value="UniProtKB-SubCell"/>
</dbReference>
<evidence type="ECO:0000256" key="6">
    <source>
        <dbReference type="PROSITE-ProRule" id="PRU00176"/>
    </source>
</evidence>
<proteinExistence type="predicted"/>
<dbReference type="GO" id="GO:0008380">
    <property type="term" value="P:RNA splicing"/>
    <property type="evidence" value="ECO:0007669"/>
    <property type="project" value="UniProtKB-KW"/>
</dbReference>
<evidence type="ECO:0000256" key="2">
    <source>
        <dbReference type="ARBA" id="ARBA00022664"/>
    </source>
</evidence>
<dbReference type="Gene3D" id="1.25.40.10">
    <property type="entry name" value="Tetratricopeptide repeat domain"/>
    <property type="match status" value="2"/>
</dbReference>
<gene>
    <name evidence="10" type="primary">LOC106158638</name>
</gene>
<accession>A0A1S3HVU7</accession>
<feature type="compositionally biased region" description="Acidic residues" evidence="7">
    <location>
        <begin position="16"/>
        <end position="32"/>
    </location>
</feature>
<dbReference type="InterPro" id="IPR000504">
    <property type="entry name" value="RRM_dom"/>
</dbReference>
<dbReference type="PANTHER" id="PTHR17204:SF25">
    <property type="entry name" value="RRM DOMAIN-CONTAINING PROTEIN"/>
    <property type="match status" value="1"/>
</dbReference>
<dbReference type="GO" id="GO:0003723">
    <property type="term" value="F:RNA binding"/>
    <property type="evidence" value="ECO:0007669"/>
    <property type="project" value="UniProtKB-UniRule"/>
</dbReference>
<dbReference type="InterPro" id="IPR011990">
    <property type="entry name" value="TPR-like_helical_dom_sf"/>
</dbReference>
<dbReference type="InterPro" id="IPR035979">
    <property type="entry name" value="RBD_domain_sf"/>
</dbReference>
<dbReference type="Pfam" id="PF00076">
    <property type="entry name" value="RRM_1"/>
    <property type="match status" value="2"/>
</dbReference>
<feature type="region of interest" description="Disordered" evidence="7">
    <location>
        <begin position="1"/>
        <end position="34"/>
    </location>
</feature>
<name>A0A1S3HVU7_LINAN</name>
<dbReference type="Proteomes" id="UP000085678">
    <property type="component" value="Unplaced"/>
</dbReference>
<evidence type="ECO:0000313" key="9">
    <source>
        <dbReference type="Proteomes" id="UP000085678"/>
    </source>
</evidence>
<dbReference type="SMART" id="SM00386">
    <property type="entry name" value="HAT"/>
    <property type="match status" value="8"/>
</dbReference>
<keyword evidence="5" id="KW-0539">Nucleus</keyword>
<organism evidence="9 10">
    <name type="scientific">Lingula anatina</name>
    <name type="common">Brachiopod</name>
    <name type="synonym">Lingula unguis</name>
    <dbReference type="NCBI Taxonomy" id="7574"/>
    <lineage>
        <taxon>Eukaryota</taxon>
        <taxon>Metazoa</taxon>
        <taxon>Spiralia</taxon>
        <taxon>Lophotrochozoa</taxon>
        <taxon>Brachiopoda</taxon>
        <taxon>Linguliformea</taxon>
        <taxon>Lingulata</taxon>
        <taxon>Lingulida</taxon>
        <taxon>Linguloidea</taxon>
        <taxon>Lingulidae</taxon>
        <taxon>Lingula</taxon>
    </lineage>
</organism>
<evidence type="ECO:0000313" key="10">
    <source>
        <dbReference type="RefSeq" id="XP_013390167.1"/>
    </source>
</evidence>
<dbReference type="STRING" id="7574.A0A1S3HVU7"/>
<evidence type="ECO:0000256" key="4">
    <source>
        <dbReference type="ARBA" id="ARBA00023187"/>
    </source>
</evidence>
<feature type="domain" description="RRM" evidence="8">
    <location>
        <begin position="753"/>
        <end position="830"/>
    </location>
</feature>
<keyword evidence="4" id="KW-0508">mRNA splicing</keyword>
<dbReference type="InterPro" id="IPR034217">
    <property type="entry name" value="SART3_RRM1"/>
</dbReference>
<keyword evidence="3" id="KW-0677">Repeat</keyword>
<dbReference type="GO" id="GO:0006397">
    <property type="term" value="P:mRNA processing"/>
    <property type="evidence" value="ECO:0007669"/>
    <property type="project" value="UniProtKB-KW"/>
</dbReference>
<dbReference type="Pfam" id="PF16605">
    <property type="entry name" value="LSM_int_assoc"/>
    <property type="match status" value="1"/>
</dbReference>
<dbReference type="Pfam" id="PF23241">
    <property type="entry name" value="HAT_PRP39_C"/>
    <property type="match status" value="1"/>
</dbReference>
<feature type="region of interest" description="Disordered" evidence="7">
    <location>
        <begin position="529"/>
        <end position="641"/>
    </location>
</feature>
<dbReference type="InterPro" id="IPR059164">
    <property type="entry name" value="HAT_PRP39_C"/>
</dbReference>
<dbReference type="Gene3D" id="3.30.70.330">
    <property type="match status" value="2"/>
</dbReference>
<dbReference type="SUPFAM" id="SSF54928">
    <property type="entry name" value="RNA-binding domain, RBD"/>
    <property type="match status" value="2"/>
</dbReference>
<evidence type="ECO:0000256" key="5">
    <source>
        <dbReference type="ARBA" id="ARBA00023242"/>
    </source>
</evidence>
<feature type="compositionally biased region" description="Basic and acidic residues" evidence="7">
    <location>
        <begin position="626"/>
        <end position="641"/>
    </location>
</feature>
<dbReference type="FunFam" id="1.25.40.10:FF:000098">
    <property type="entry name" value="Squamous cell carcinoma antigen recognized by T-cells 3"/>
    <property type="match status" value="1"/>
</dbReference>
<feature type="compositionally biased region" description="Basic and acidic residues" evidence="7">
    <location>
        <begin position="1"/>
        <end position="15"/>
    </location>
</feature>
<keyword evidence="9" id="KW-1185">Reference proteome</keyword>
<dbReference type="Pfam" id="PF23240">
    <property type="entry name" value="HAT_PRP39_N"/>
    <property type="match status" value="1"/>
</dbReference>
<dbReference type="InParanoid" id="A0A1S3HVU7"/>
<feature type="compositionally biased region" description="Basic and acidic residues" evidence="7">
    <location>
        <begin position="533"/>
        <end position="561"/>
    </location>
</feature>
<dbReference type="SUPFAM" id="SSF48452">
    <property type="entry name" value="TPR-like"/>
    <property type="match status" value="1"/>
</dbReference>